<comment type="similarity">
    <text evidence="1">Belongs to the plant LTP family.</text>
</comment>
<dbReference type="InterPro" id="IPR000528">
    <property type="entry name" value="Plant_nsLTP"/>
</dbReference>
<accession>A0ABD2TID0</accession>
<protein>
    <recommendedName>
        <fullName evidence="5">Bifunctional inhibitor/plant lipid transfer protein/seed storage helical domain-containing protein</fullName>
    </recommendedName>
</protein>
<evidence type="ECO:0000313" key="6">
    <source>
        <dbReference type="EMBL" id="KAL3356144.1"/>
    </source>
</evidence>
<evidence type="ECO:0000313" key="7">
    <source>
        <dbReference type="Proteomes" id="UP001627284"/>
    </source>
</evidence>
<dbReference type="InterPro" id="IPR016140">
    <property type="entry name" value="Bifunc_inhib/LTP/seed_store"/>
</dbReference>
<proteinExistence type="inferred from homology"/>
<keyword evidence="4" id="KW-0732">Signal</keyword>
<dbReference type="Pfam" id="PF00234">
    <property type="entry name" value="Tryp_alpha_amyl"/>
    <property type="match status" value="1"/>
</dbReference>
<keyword evidence="7" id="KW-1185">Reference proteome</keyword>
<feature type="non-terminal residue" evidence="6">
    <location>
        <position position="1"/>
    </location>
</feature>
<keyword evidence="2" id="KW-0813">Transport</keyword>
<dbReference type="InterPro" id="IPR036312">
    <property type="entry name" value="Bifun_inhib/LTP/seed_sf"/>
</dbReference>
<comment type="caution">
    <text evidence="6">The sequence shown here is derived from an EMBL/GenBank/DDBJ whole genome shotgun (WGS) entry which is preliminary data.</text>
</comment>
<feature type="domain" description="Bifunctional inhibitor/plant lipid transfer protein/seed storage helical" evidence="5">
    <location>
        <begin position="36"/>
        <end position="105"/>
    </location>
</feature>
<evidence type="ECO:0000256" key="1">
    <source>
        <dbReference type="ARBA" id="ARBA00009748"/>
    </source>
</evidence>
<sequence>IHQKMAKILLTLFALALMLGQTNGVVQCEKDVIPLVKPCSGFALSKDAKPSQNCCVGLQSLAKIAAASESDRKTLCICISHLERSGSVNIVNYAKAVKLPDLCHFITFMPIEPNPDCYN</sequence>
<dbReference type="Gene3D" id="1.10.110.10">
    <property type="entry name" value="Plant lipid-transfer and hydrophobic proteins"/>
    <property type="match status" value="1"/>
</dbReference>
<evidence type="ECO:0000256" key="3">
    <source>
        <dbReference type="ARBA" id="ARBA00023121"/>
    </source>
</evidence>
<dbReference type="Proteomes" id="UP001627284">
    <property type="component" value="Unassembled WGS sequence"/>
</dbReference>
<dbReference type="AlphaFoldDB" id="A0ABD2TID0"/>
<reference evidence="6 7" key="1">
    <citation type="submission" date="2024-05" db="EMBL/GenBank/DDBJ databases">
        <title>De novo assembly of an allotetraploid wild potato.</title>
        <authorList>
            <person name="Hosaka A.J."/>
        </authorList>
    </citation>
    <scope>NUCLEOTIDE SEQUENCE [LARGE SCALE GENOMIC DNA]</scope>
    <source>
        <tissue evidence="6">Young leaves</tissue>
    </source>
</reference>
<dbReference type="GO" id="GO:0008289">
    <property type="term" value="F:lipid binding"/>
    <property type="evidence" value="ECO:0007669"/>
    <property type="project" value="UniProtKB-KW"/>
</dbReference>
<dbReference type="EMBL" id="JBJKTR010000010">
    <property type="protein sequence ID" value="KAL3356144.1"/>
    <property type="molecule type" value="Genomic_DNA"/>
</dbReference>
<dbReference type="PANTHER" id="PTHR33076">
    <property type="entry name" value="NON-SPECIFIC LIPID-TRANSFER PROTEIN 2-RELATED"/>
    <property type="match status" value="1"/>
</dbReference>
<name>A0ABD2TID0_9SOLN</name>
<evidence type="ECO:0000256" key="4">
    <source>
        <dbReference type="SAM" id="SignalP"/>
    </source>
</evidence>
<keyword evidence="3" id="KW-0446">Lipid-binding</keyword>
<evidence type="ECO:0000256" key="2">
    <source>
        <dbReference type="ARBA" id="ARBA00022448"/>
    </source>
</evidence>
<feature type="chain" id="PRO_5044748183" description="Bifunctional inhibitor/plant lipid transfer protein/seed storage helical domain-containing protein" evidence="4">
    <location>
        <begin position="25"/>
        <end position="119"/>
    </location>
</feature>
<dbReference type="SUPFAM" id="SSF47699">
    <property type="entry name" value="Bifunctional inhibitor/lipid-transfer protein/seed storage 2S albumin"/>
    <property type="match status" value="1"/>
</dbReference>
<feature type="signal peptide" evidence="4">
    <location>
        <begin position="1"/>
        <end position="24"/>
    </location>
</feature>
<organism evidence="6 7">
    <name type="scientific">Solanum stoloniferum</name>
    <dbReference type="NCBI Taxonomy" id="62892"/>
    <lineage>
        <taxon>Eukaryota</taxon>
        <taxon>Viridiplantae</taxon>
        <taxon>Streptophyta</taxon>
        <taxon>Embryophyta</taxon>
        <taxon>Tracheophyta</taxon>
        <taxon>Spermatophyta</taxon>
        <taxon>Magnoliopsida</taxon>
        <taxon>eudicotyledons</taxon>
        <taxon>Gunneridae</taxon>
        <taxon>Pentapetalae</taxon>
        <taxon>asterids</taxon>
        <taxon>lamiids</taxon>
        <taxon>Solanales</taxon>
        <taxon>Solanaceae</taxon>
        <taxon>Solanoideae</taxon>
        <taxon>Solaneae</taxon>
        <taxon>Solanum</taxon>
    </lineage>
</organism>
<gene>
    <name evidence="6" type="ORF">AABB24_017022</name>
</gene>
<evidence type="ECO:0000259" key="5">
    <source>
        <dbReference type="Pfam" id="PF00234"/>
    </source>
</evidence>